<dbReference type="Pfam" id="PF13385">
    <property type="entry name" value="Laminin_G_3"/>
    <property type="match status" value="1"/>
</dbReference>
<protein>
    <recommendedName>
        <fullName evidence="2">LamG-like jellyroll fold domain-containing protein</fullName>
    </recommendedName>
</protein>
<sequence>NLVGSPQVVDGLKGKALQFNGTSDGVHIPDAATVNLSTHQNHTVVAIFKCADVTKSEKQTVYEEGGTTRGLTIYVHEGLVYAGGWNLSDYTPEWTGTYLSTPISSNAWHAVAMVVRDGGAGQEDDKFEMWMDGELIGKGPGGQLQSRSNDNGIGYTNAQVKFHDGNFTGGGSYFEGTVDEIWIINAALTQVELGGFAGKVWPYAFGPTPANGAMYEDTWLNLAWTPGGFALSHDVYLGENFDEVNA</sequence>
<evidence type="ECO:0000313" key="1">
    <source>
        <dbReference type="EMBL" id="GAG34757.1"/>
    </source>
</evidence>
<feature type="non-terminal residue" evidence="1">
    <location>
        <position position="246"/>
    </location>
</feature>
<name>X0XH53_9ZZZZ</name>
<accession>X0XH53</accession>
<organism evidence="1">
    <name type="scientific">marine sediment metagenome</name>
    <dbReference type="NCBI Taxonomy" id="412755"/>
    <lineage>
        <taxon>unclassified sequences</taxon>
        <taxon>metagenomes</taxon>
        <taxon>ecological metagenomes</taxon>
    </lineage>
</organism>
<comment type="caution">
    <text evidence="1">The sequence shown here is derived from an EMBL/GenBank/DDBJ whole genome shotgun (WGS) entry which is preliminary data.</text>
</comment>
<dbReference type="InterPro" id="IPR013320">
    <property type="entry name" value="ConA-like_dom_sf"/>
</dbReference>
<evidence type="ECO:0008006" key="2">
    <source>
        <dbReference type="Google" id="ProtNLM"/>
    </source>
</evidence>
<proteinExistence type="predicted"/>
<feature type="non-terminal residue" evidence="1">
    <location>
        <position position="1"/>
    </location>
</feature>
<dbReference type="SUPFAM" id="SSF49899">
    <property type="entry name" value="Concanavalin A-like lectins/glucanases"/>
    <property type="match status" value="1"/>
</dbReference>
<reference evidence="1" key="1">
    <citation type="journal article" date="2014" name="Front. Microbiol.">
        <title>High frequency of phylogenetically diverse reductive dehalogenase-homologous genes in deep subseafloor sedimentary metagenomes.</title>
        <authorList>
            <person name="Kawai M."/>
            <person name="Futagami T."/>
            <person name="Toyoda A."/>
            <person name="Takaki Y."/>
            <person name="Nishi S."/>
            <person name="Hori S."/>
            <person name="Arai W."/>
            <person name="Tsubouchi T."/>
            <person name="Morono Y."/>
            <person name="Uchiyama I."/>
            <person name="Ito T."/>
            <person name="Fujiyama A."/>
            <person name="Inagaki F."/>
            <person name="Takami H."/>
        </authorList>
    </citation>
    <scope>NUCLEOTIDE SEQUENCE</scope>
    <source>
        <strain evidence="1">Expedition CK06-06</strain>
    </source>
</reference>
<dbReference type="EMBL" id="BARS01046952">
    <property type="protein sequence ID" value="GAG34757.1"/>
    <property type="molecule type" value="Genomic_DNA"/>
</dbReference>
<gene>
    <name evidence="1" type="ORF">S01H1_70592</name>
</gene>
<dbReference type="Gene3D" id="2.60.120.200">
    <property type="match status" value="1"/>
</dbReference>
<dbReference type="AlphaFoldDB" id="X0XH53"/>